<protein>
    <submittedName>
        <fullName evidence="1">Uncharacterized protein</fullName>
    </submittedName>
</protein>
<dbReference type="EMBL" id="JAOYFB010000040">
    <property type="protein sequence ID" value="KAK4037384.1"/>
    <property type="molecule type" value="Genomic_DNA"/>
</dbReference>
<evidence type="ECO:0000313" key="1">
    <source>
        <dbReference type="EMBL" id="KAK4037384.1"/>
    </source>
</evidence>
<keyword evidence="2" id="KW-1185">Reference proteome</keyword>
<sequence length="87" mass="10271">MDSPHQELSISFSRKKVFKYYLLLGGGDYRIPAKPHRPTGKMANWGYSSNNFPDHYKIGFWNRQPKAHGMTIYTNLRKHRYLIQSII</sequence>
<evidence type="ECO:0000313" key="2">
    <source>
        <dbReference type="Proteomes" id="UP001234178"/>
    </source>
</evidence>
<dbReference type="Proteomes" id="UP001234178">
    <property type="component" value="Unassembled WGS sequence"/>
</dbReference>
<proteinExistence type="predicted"/>
<gene>
    <name evidence="1" type="ORF">OUZ56_029421</name>
</gene>
<accession>A0ABR0B6S7</accession>
<comment type="caution">
    <text evidence="1">The sequence shown here is derived from an EMBL/GenBank/DDBJ whole genome shotgun (WGS) entry which is preliminary data.</text>
</comment>
<organism evidence="1 2">
    <name type="scientific">Daphnia magna</name>
    <dbReference type="NCBI Taxonomy" id="35525"/>
    <lineage>
        <taxon>Eukaryota</taxon>
        <taxon>Metazoa</taxon>
        <taxon>Ecdysozoa</taxon>
        <taxon>Arthropoda</taxon>
        <taxon>Crustacea</taxon>
        <taxon>Branchiopoda</taxon>
        <taxon>Diplostraca</taxon>
        <taxon>Cladocera</taxon>
        <taxon>Anomopoda</taxon>
        <taxon>Daphniidae</taxon>
        <taxon>Daphnia</taxon>
    </lineage>
</organism>
<name>A0ABR0B6S7_9CRUS</name>
<reference evidence="1 2" key="1">
    <citation type="journal article" date="2023" name="Nucleic Acids Res.">
        <title>The hologenome of Daphnia magna reveals possible DNA methylation and microbiome-mediated evolution of the host genome.</title>
        <authorList>
            <person name="Chaturvedi A."/>
            <person name="Li X."/>
            <person name="Dhandapani V."/>
            <person name="Marshall H."/>
            <person name="Kissane S."/>
            <person name="Cuenca-Cambronero M."/>
            <person name="Asole G."/>
            <person name="Calvet F."/>
            <person name="Ruiz-Romero M."/>
            <person name="Marangio P."/>
            <person name="Guigo R."/>
            <person name="Rago D."/>
            <person name="Mirbahai L."/>
            <person name="Eastwood N."/>
            <person name="Colbourne J.K."/>
            <person name="Zhou J."/>
            <person name="Mallon E."/>
            <person name="Orsini L."/>
        </authorList>
    </citation>
    <scope>NUCLEOTIDE SEQUENCE [LARGE SCALE GENOMIC DNA]</scope>
    <source>
        <strain evidence="1">LRV0_1</strain>
    </source>
</reference>